<dbReference type="Proteomes" id="UP000326062">
    <property type="component" value="Chromosome 2"/>
</dbReference>
<reference evidence="1 2" key="1">
    <citation type="submission" date="2019-06" db="EMBL/GenBank/DDBJ databases">
        <title>Discovery of a novel chromosome fission-fusion reversal in muntjac.</title>
        <authorList>
            <person name="Mudd A.B."/>
            <person name="Bredeson J.V."/>
            <person name="Baum R."/>
            <person name="Hockemeyer D."/>
            <person name="Rokhsar D.S."/>
        </authorList>
    </citation>
    <scope>NUCLEOTIDE SEQUENCE [LARGE SCALE GENOMIC DNA]</scope>
    <source>
        <strain evidence="1">UCam_UCB_Mr</strain>
        <tissue evidence="1">Fibroblast cell line</tissue>
    </source>
</reference>
<organism evidence="1 2">
    <name type="scientific">Muntiacus reevesi</name>
    <name type="common">Reeves' muntjac</name>
    <name type="synonym">Cervus reevesi</name>
    <dbReference type="NCBI Taxonomy" id="9886"/>
    <lineage>
        <taxon>Eukaryota</taxon>
        <taxon>Metazoa</taxon>
        <taxon>Chordata</taxon>
        <taxon>Craniata</taxon>
        <taxon>Vertebrata</taxon>
        <taxon>Euteleostomi</taxon>
        <taxon>Mammalia</taxon>
        <taxon>Eutheria</taxon>
        <taxon>Laurasiatheria</taxon>
        <taxon>Artiodactyla</taxon>
        <taxon>Ruminantia</taxon>
        <taxon>Pecora</taxon>
        <taxon>Cervidae</taxon>
        <taxon>Muntiacinae</taxon>
        <taxon>Muntiacus</taxon>
    </lineage>
</organism>
<accession>A0A5J5MMA9</accession>
<name>A0A5J5MMA9_MUNRE</name>
<protein>
    <submittedName>
        <fullName evidence="1">Uncharacterized protein</fullName>
    </submittedName>
</protein>
<evidence type="ECO:0000313" key="2">
    <source>
        <dbReference type="Proteomes" id="UP000326062"/>
    </source>
</evidence>
<proteinExistence type="predicted"/>
<keyword evidence="2" id="KW-1185">Reference proteome</keyword>
<gene>
    <name evidence="1" type="ORF">FD755_003418</name>
</gene>
<sequence length="128" mass="14084">MISGIQFDNHTQDELPTLQIEYSTLGEENKGVETSHKYGLEKRSVLPVVKGILGGVLKGTKIFAKGASILTGLAEIVKKALKGQVMISGIHFDNHTREELPTLQIEYLTLSEDNKGLYFLHSGKRDGC</sequence>
<dbReference type="AlphaFoldDB" id="A0A5J5MMA9"/>
<comment type="caution">
    <text evidence="1">The sequence shown here is derived from an EMBL/GenBank/DDBJ whole genome shotgun (WGS) entry which is preliminary data.</text>
</comment>
<dbReference type="EMBL" id="VCEB01000002">
    <property type="protein sequence ID" value="KAB0381501.1"/>
    <property type="molecule type" value="Genomic_DNA"/>
</dbReference>
<evidence type="ECO:0000313" key="1">
    <source>
        <dbReference type="EMBL" id="KAB0381501.1"/>
    </source>
</evidence>